<dbReference type="EMBL" id="JBHUOQ010000001">
    <property type="protein sequence ID" value="MFD2830225.1"/>
    <property type="molecule type" value="Genomic_DNA"/>
</dbReference>
<proteinExistence type="predicted"/>
<organism evidence="1 2">
    <name type="scientific">Corticicoccus populi</name>
    <dbReference type="NCBI Taxonomy" id="1812821"/>
    <lineage>
        <taxon>Bacteria</taxon>
        <taxon>Bacillati</taxon>
        <taxon>Bacillota</taxon>
        <taxon>Bacilli</taxon>
        <taxon>Bacillales</taxon>
        <taxon>Staphylococcaceae</taxon>
        <taxon>Corticicoccus</taxon>
    </lineage>
</organism>
<sequence length="86" mass="10102">MEITMDYYTRDNCALCSEGLLQINLALQELRNVNLNLRQFNIDEDDVLQEKYMLRIPVLMHEGEVVQEGVIDFVQVYDYIRSETGN</sequence>
<protein>
    <submittedName>
        <fullName evidence="1">Glutaredoxin family protein</fullName>
    </submittedName>
</protein>
<dbReference type="Proteomes" id="UP001597519">
    <property type="component" value="Unassembled WGS sequence"/>
</dbReference>
<dbReference type="InterPro" id="IPR036249">
    <property type="entry name" value="Thioredoxin-like_sf"/>
</dbReference>
<gene>
    <name evidence="1" type="ORF">ACFSX4_07045</name>
</gene>
<dbReference type="Pfam" id="PF05768">
    <property type="entry name" value="Glrx-like"/>
    <property type="match status" value="1"/>
</dbReference>
<reference evidence="2" key="1">
    <citation type="journal article" date="2019" name="Int. J. Syst. Evol. Microbiol.">
        <title>The Global Catalogue of Microorganisms (GCM) 10K type strain sequencing project: providing services to taxonomists for standard genome sequencing and annotation.</title>
        <authorList>
            <consortium name="The Broad Institute Genomics Platform"/>
            <consortium name="The Broad Institute Genome Sequencing Center for Infectious Disease"/>
            <person name="Wu L."/>
            <person name="Ma J."/>
        </authorList>
    </citation>
    <scope>NUCLEOTIDE SEQUENCE [LARGE SCALE GENOMIC DNA]</scope>
    <source>
        <strain evidence="2">KCTC 33575</strain>
    </source>
</reference>
<dbReference type="InterPro" id="IPR008554">
    <property type="entry name" value="Glutaredoxin-like"/>
</dbReference>
<evidence type="ECO:0000313" key="2">
    <source>
        <dbReference type="Proteomes" id="UP001597519"/>
    </source>
</evidence>
<comment type="caution">
    <text evidence="1">The sequence shown here is derived from an EMBL/GenBank/DDBJ whole genome shotgun (WGS) entry which is preliminary data.</text>
</comment>
<accession>A0ABW5WTW5</accession>
<evidence type="ECO:0000313" key="1">
    <source>
        <dbReference type="EMBL" id="MFD2830225.1"/>
    </source>
</evidence>
<dbReference type="RefSeq" id="WP_377772948.1">
    <property type="nucleotide sequence ID" value="NZ_JBHUOQ010000001.1"/>
</dbReference>
<keyword evidence="2" id="KW-1185">Reference proteome</keyword>
<dbReference type="SUPFAM" id="SSF52833">
    <property type="entry name" value="Thioredoxin-like"/>
    <property type="match status" value="1"/>
</dbReference>
<dbReference type="Gene3D" id="3.40.30.10">
    <property type="entry name" value="Glutaredoxin"/>
    <property type="match status" value="1"/>
</dbReference>
<name>A0ABW5WTW5_9STAP</name>